<sequence length="140" mass="15611">MAMAPSPSLVQVYTSPVAVAVWEWQDGLGTWHPYSATVCSFIEQQFVQQKGQRFGLGSLAHSIPLGQADPSLAPYIIDLPSWTQFRQDTGTMRAVRRHLFPQHSAPGRGVVWEWLSDDGSWTAYEASVCDYLEQQVARGN</sequence>
<dbReference type="GO" id="GO:0005737">
    <property type="term" value="C:cytoplasm"/>
    <property type="evidence" value="ECO:0007669"/>
    <property type="project" value="UniProtKB-SubCell"/>
</dbReference>
<dbReference type="GO" id="GO:0016567">
    <property type="term" value="P:protein ubiquitination"/>
    <property type="evidence" value="ECO:0007669"/>
    <property type="project" value="UniProtKB-UniRule"/>
</dbReference>
<dbReference type="PROSITE" id="PS50918">
    <property type="entry name" value="WWE"/>
    <property type="match status" value="2"/>
</dbReference>
<evidence type="ECO:0000256" key="2">
    <source>
        <dbReference type="RuleBase" id="RU367105"/>
    </source>
</evidence>
<comment type="pathway">
    <text evidence="1 2">Protein modification; protein ubiquitination.</text>
</comment>
<evidence type="ECO:0000313" key="5">
    <source>
        <dbReference type="Proteomes" id="UP000236370"/>
    </source>
</evidence>
<dbReference type="AlphaFoldDB" id="A0A2J8PX79"/>
<dbReference type="InterPro" id="IPR039398">
    <property type="entry name" value="Deltex_fam"/>
</dbReference>
<dbReference type="EC" id="2.3.2.27" evidence="2"/>
<dbReference type="GO" id="GO:0061630">
    <property type="term" value="F:ubiquitin protein ligase activity"/>
    <property type="evidence" value="ECO:0007669"/>
    <property type="project" value="UniProtKB-UniRule"/>
</dbReference>
<feature type="domain" description="WWE" evidence="3">
    <location>
        <begin position="98"/>
        <end position="140"/>
    </location>
</feature>
<keyword evidence="2" id="KW-0863">Zinc-finger</keyword>
<proteinExistence type="inferred from homology"/>
<dbReference type="InterPro" id="IPR037197">
    <property type="entry name" value="WWE_dom_sf"/>
</dbReference>
<dbReference type="FunFam" id="3.30.720.50:FF:000004">
    <property type="entry name" value="Probable E3 ubiquitin-protein ligase DTX2"/>
    <property type="match status" value="1"/>
</dbReference>
<evidence type="ECO:0000256" key="1">
    <source>
        <dbReference type="ARBA" id="ARBA00004906"/>
    </source>
</evidence>
<dbReference type="InterPro" id="IPR018123">
    <property type="entry name" value="WWE-dom_subgr"/>
</dbReference>
<dbReference type="PANTHER" id="PTHR12622">
    <property type="entry name" value="DELTEX-RELATED"/>
    <property type="match status" value="1"/>
</dbReference>
<dbReference type="GO" id="GO:0008270">
    <property type="term" value="F:zinc ion binding"/>
    <property type="evidence" value="ECO:0007669"/>
    <property type="project" value="UniProtKB-KW"/>
</dbReference>
<dbReference type="Gene3D" id="3.30.720.50">
    <property type="match status" value="2"/>
</dbReference>
<feature type="non-terminal residue" evidence="4">
    <location>
        <position position="140"/>
    </location>
</feature>
<feature type="domain" description="WWE" evidence="3">
    <location>
        <begin position="8"/>
        <end position="97"/>
    </location>
</feature>
<dbReference type="SMART" id="SM00678">
    <property type="entry name" value="WWE"/>
    <property type="match status" value="1"/>
</dbReference>
<dbReference type="SUPFAM" id="SSF117839">
    <property type="entry name" value="WWE domain"/>
    <property type="match status" value="2"/>
</dbReference>
<comment type="catalytic activity">
    <reaction evidence="2">
        <text>S-ubiquitinyl-[E2 ubiquitin-conjugating enzyme]-L-cysteine + [acceptor protein]-L-lysine = [E2 ubiquitin-conjugating enzyme]-L-cysteine + N(6)-ubiquitinyl-[acceptor protein]-L-lysine.</text>
        <dbReference type="EC" id="2.3.2.27"/>
    </reaction>
</comment>
<gene>
    <name evidence="4" type="ORF">CK820_G0052171</name>
</gene>
<dbReference type="EMBL" id="NBAG03000122">
    <property type="protein sequence ID" value="PNI88628.1"/>
    <property type="molecule type" value="Genomic_DNA"/>
</dbReference>
<organism evidence="4 5">
    <name type="scientific">Pan troglodytes</name>
    <name type="common">Chimpanzee</name>
    <dbReference type="NCBI Taxonomy" id="9598"/>
    <lineage>
        <taxon>Eukaryota</taxon>
        <taxon>Metazoa</taxon>
        <taxon>Chordata</taxon>
        <taxon>Craniata</taxon>
        <taxon>Vertebrata</taxon>
        <taxon>Euteleostomi</taxon>
        <taxon>Mammalia</taxon>
        <taxon>Eutheria</taxon>
        <taxon>Euarchontoglires</taxon>
        <taxon>Primates</taxon>
        <taxon>Haplorrhini</taxon>
        <taxon>Catarrhini</taxon>
        <taxon>Hominidae</taxon>
        <taxon>Pan</taxon>
    </lineage>
</organism>
<keyword evidence="2" id="KW-0862">Zinc</keyword>
<dbReference type="GO" id="GO:0007219">
    <property type="term" value="P:Notch signaling pathway"/>
    <property type="evidence" value="ECO:0007669"/>
    <property type="project" value="InterPro"/>
</dbReference>
<accession>A0A2J8PX79</accession>
<comment type="caution">
    <text evidence="4">The sequence shown here is derived from an EMBL/GenBank/DDBJ whole genome shotgun (WGS) entry which is preliminary data.</text>
</comment>
<dbReference type="Proteomes" id="UP000236370">
    <property type="component" value="Unassembled WGS sequence"/>
</dbReference>
<comment type="subcellular location">
    <subcellularLocation>
        <location evidence="2">Cytoplasm</location>
    </subcellularLocation>
</comment>
<protein>
    <recommendedName>
        <fullName evidence="2">E3 ubiquitin-protein ligase</fullName>
        <ecNumber evidence="2">2.3.2.27</ecNumber>
    </recommendedName>
</protein>
<keyword evidence="2" id="KW-0808">Transferase</keyword>
<dbReference type="UniPathway" id="UPA00143"/>
<name>A0A2J8PX79_PANTR</name>
<evidence type="ECO:0000313" key="4">
    <source>
        <dbReference type="EMBL" id="PNI88628.1"/>
    </source>
</evidence>
<dbReference type="InterPro" id="IPR004170">
    <property type="entry name" value="WWE_dom"/>
</dbReference>
<evidence type="ECO:0000259" key="3">
    <source>
        <dbReference type="PROSITE" id="PS50918"/>
    </source>
</evidence>
<dbReference type="Pfam" id="PF02825">
    <property type="entry name" value="WWE"/>
    <property type="match status" value="2"/>
</dbReference>
<keyword evidence="2" id="KW-0963">Cytoplasm</keyword>
<comment type="similarity">
    <text evidence="2">Belongs to the Deltex family.</text>
</comment>
<keyword evidence="2" id="KW-0479">Metal-binding</keyword>
<reference evidence="4 5" key="1">
    <citation type="submission" date="2017-12" db="EMBL/GenBank/DDBJ databases">
        <title>High-resolution comparative analysis of great ape genomes.</title>
        <authorList>
            <person name="Pollen A."/>
            <person name="Hastie A."/>
            <person name="Hormozdiari F."/>
            <person name="Dougherty M."/>
            <person name="Liu R."/>
            <person name="Chaisson M."/>
            <person name="Hoppe E."/>
            <person name="Hill C."/>
            <person name="Pang A."/>
            <person name="Hillier L."/>
            <person name="Baker C."/>
            <person name="Armstrong J."/>
            <person name="Shendure J."/>
            <person name="Paten B."/>
            <person name="Wilson R."/>
            <person name="Chao H."/>
            <person name="Schneider V."/>
            <person name="Ventura M."/>
            <person name="Kronenberg Z."/>
            <person name="Murali S."/>
            <person name="Gordon D."/>
            <person name="Cantsilieris S."/>
            <person name="Munson K."/>
            <person name="Nelson B."/>
            <person name="Raja A."/>
            <person name="Underwood J."/>
            <person name="Diekhans M."/>
            <person name="Fiddes I."/>
            <person name="Haussler D."/>
            <person name="Eichler E."/>
        </authorList>
    </citation>
    <scope>NUCLEOTIDE SEQUENCE [LARGE SCALE GENOMIC DNA]</scope>
    <source>
        <strain evidence="4">Yerkes chimp pedigree #C0471</strain>
    </source>
</reference>